<dbReference type="AlphaFoldDB" id="A0A6D2LPC9"/>
<reference evidence="2" key="1">
    <citation type="submission" date="2020-01" db="EMBL/GenBank/DDBJ databases">
        <authorList>
            <person name="Mishra B."/>
        </authorList>
    </citation>
    <scope>NUCLEOTIDE SEQUENCE [LARGE SCALE GENOMIC DNA]</scope>
</reference>
<dbReference type="Proteomes" id="UP000467841">
    <property type="component" value="Unassembled WGS sequence"/>
</dbReference>
<comment type="caution">
    <text evidence="2">The sequence shown here is derived from an EMBL/GenBank/DDBJ whole genome shotgun (WGS) entry which is preliminary data.</text>
</comment>
<dbReference type="EMBL" id="CACVBM020001939">
    <property type="protein sequence ID" value="CAA7062305.1"/>
    <property type="molecule type" value="Genomic_DNA"/>
</dbReference>
<sequence>MEEEIKMIEKNRTWRLVEKPEKKNIISVKWIYRIKTNANGDPIKHKARLVARGFSQEYGVDYLETFAPVSRHDTIRVILALAAQKKWRLYQMDVKSAFLNGELEEEIYVAQPPGFVVEGEEDKVLLLRKALYGLKQAPRAWYGRIDSYFLQSGFQRSMNDAALYVMKKDKDVLIVSLYVDDLVITGSSSQLIERKI</sequence>
<dbReference type="InterPro" id="IPR043502">
    <property type="entry name" value="DNA/RNA_pol_sf"/>
</dbReference>
<evidence type="ECO:0000313" key="3">
    <source>
        <dbReference type="Proteomes" id="UP000467841"/>
    </source>
</evidence>
<dbReference type="OrthoDB" id="1109234at2759"/>
<gene>
    <name evidence="2" type="ORF">MERR_LOCUS49541</name>
</gene>
<protein>
    <recommendedName>
        <fullName evidence="1">Reverse transcriptase Ty1/copia-type domain-containing protein</fullName>
    </recommendedName>
</protein>
<evidence type="ECO:0000259" key="1">
    <source>
        <dbReference type="Pfam" id="PF07727"/>
    </source>
</evidence>
<dbReference type="PANTHER" id="PTHR43383">
    <property type="entry name" value="NODULIN 6"/>
    <property type="match status" value="1"/>
</dbReference>
<evidence type="ECO:0000313" key="2">
    <source>
        <dbReference type="EMBL" id="CAA7062305.1"/>
    </source>
</evidence>
<proteinExistence type="predicted"/>
<feature type="domain" description="Reverse transcriptase Ty1/copia-type" evidence="1">
    <location>
        <begin position="11"/>
        <end position="193"/>
    </location>
</feature>
<organism evidence="2 3">
    <name type="scientific">Microthlaspi erraticum</name>
    <dbReference type="NCBI Taxonomy" id="1685480"/>
    <lineage>
        <taxon>Eukaryota</taxon>
        <taxon>Viridiplantae</taxon>
        <taxon>Streptophyta</taxon>
        <taxon>Embryophyta</taxon>
        <taxon>Tracheophyta</taxon>
        <taxon>Spermatophyta</taxon>
        <taxon>Magnoliopsida</taxon>
        <taxon>eudicotyledons</taxon>
        <taxon>Gunneridae</taxon>
        <taxon>Pentapetalae</taxon>
        <taxon>rosids</taxon>
        <taxon>malvids</taxon>
        <taxon>Brassicales</taxon>
        <taxon>Brassicaceae</taxon>
        <taxon>Coluteocarpeae</taxon>
        <taxon>Microthlaspi</taxon>
    </lineage>
</organism>
<dbReference type="InterPro" id="IPR013103">
    <property type="entry name" value="RVT_2"/>
</dbReference>
<dbReference type="PANTHER" id="PTHR43383:SF2">
    <property type="entry name" value="AMIDOHYDROLASE 2 FAMILY PROTEIN"/>
    <property type="match status" value="1"/>
</dbReference>
<keyword evidence="3" id="KW-1185">Reference proteome</keyword>
<accession>A0A6D2LPC9</accession>
<dbReference type="Pfam" id="PF07727">
    <property type="entry name" value="RVT_2"/>
    <property type="match status" value="1"/>
</dbReference>
<dbReference type="SUPFAM" id="SSF56672">
    <property type="entry name" value="DNA/RNA polymerases"/>
    <property type="match status" value="1"/>
</dbReference>
<name>A0A6D2LPC9_9BRAS</name>